<organism evidence="6 7">
    <name type="scientific">Halomonas stenophila</name>
    <dbReference type="NCBI Taxonomy" id="795312"/>
    <lineage>
        <taxon>Bacteria</taxon>
        <taxon>Pseudomonadati</taxon>
        <taxon>Pseudomonadota</taxon>
        <taxon>Gammaproteobacteria</taxon>
        <taxon>Oceanospirillales</taxon>
        <taxon>Halomonadaceae</taxon>
        <taxon>Halomonas</taxon>
    </lineage>
</organism>
<evidence type="ECO:0000256" key="5">
    <source>
        <dbReference type="SAM" id="SignalP"/>
    </source>
</evidence>
<keyword evidence="4 5" id="KW-0732">Signal</keyword>
<name>A0A7W5EWI4_9GAMM</name>
<gene>
    <name evidence="6" type="ORF">FHR97_003165</name>
</gene>
<keyword evidence="3" id="KW-0813">Transport</keyword>
<sequence>MPRIAHPTRRPAMHLLKGGAGALLLGGAALATPQVLAEEIAIACGAGDSSDYCPALAEQWAEKTGNTVNVISTPNDATEKLSLYQQLLGSQSGDIDVLLIDIVWPGLLDDHLVDLSEYLPDDATEGFFPALVDNNTVDGRLVAMPWYTDAGVLYYRKDLLEKYGHEVPETWQQLTDTAAAIQAAEREAGNDDFWGFSFQGRAYEGLTCNALEWVASHGGGTLVDAEGEVTIDNPRAAAALDLAASWIGTIAPEGALNHTEEETRGIFQSGNALFLRNWPYVWSLANGEGSEVAGKIGMAPLPHGPEGASAAAPGGENQSVATLGGWNVAVSRYSEHPALAADLAAYITAAPQQKAHAVKMGRNPTIESLYQDEEVLASNPAMGDLYESLAGGVPRPSAVTGDAYARVSNAFFNRTHQVLSGDLDGAGAVRQLGRELERLGRRGW</sequence>
<evidence type="ECO:0000256" key="4">
    <source>
        <dbReference type="ARBA" id="ARBA00022729"/>
    </source>
</evidence>
<dbReference type="Pfam" id="PF01547">
    <property type="entry name" value="SBP_bac_1"/>
    <property type="match status" value="1"/>
</dbReference>
<evidence type="ECO:0000256" key="1">
    <source>
        <dbReference type="ARBA" id="ARBA00004418"/>
    </source>
</evidence>
<accession>A0A7W5EWI4</accession>
<dbReference type="AlphaFoldDB" id="A0A7W5EWI4"/>
<dbReference type="Proteomes" id="UP000518892">
    <property type="component" value="Unassembled WGS sequence"/>
</dbReference>
<dbReference type="PANTHER" id="PTHR43649">
    <property type="entry name" value="ARABINOSE-BINDING PROTEIN-RELATED"/>
    <property type="match status" value="1"/>
</dbReference>
<evidence type="ECO:0000256" key="3">
    <source>
        <dbReference type="ARBA" id="ARBA00022448"/>
    </source>
</evidence>
<keyword evidence="7" id="KW-1185">Reference proteome</keyword>
<comment type="similarity">
    <text evidence="2">Belongs to the bacterial solute-binding protein 1 family.</text>
</comment>
<reference evidence="6 7" key="1">
    <citation type="submission" date="2020-08" db="EMBL/GenBank/DDBJ databases">
        <title>Genomic Encyclopedia of Type Strains, Phase III (KMG-III): the genomes of soil and plant-associated and newly described type strains.</title>
        <authorList>
            <person name="Whitman W."/>
        </authorList>
    </citation>
    <scope>NUCLEOTIDE SEQUENCE [LARGE SCALE GENOMIC DNA]</scope>
    <source>
        <strain evidence="6 7">CECT 7744</strain>
    </source>
</reference>
<dbReference type="PANTHER" id="PTHR43649:SF34">
    <property type="entry name" value="ABC TRANSPORTER PERIPLASMIC-BINDING PROTEIN YCJN-RELATED"/>
    <property type="match status" value="1"/>
</dbReference>
<dbReference type="EMBL" id="JACHXR010000011">
    <property type="protein sequence ID" value="MBB3232297.1"/>
    <property type="molecule type" value="Genomic_DNA"/>
</dbReference>
<dbReference type="CDD" id="cd14750">
    <property type="entry name" value="PBP2_TMBP"/>
    <property type="match status" value="1"/>
</dbReference>
<dbReference type="InterPro" id="IPR050490">
    <property type="entry name" value="Bact_solute-bd_prot1"/>
</dbReference>
<dbReference type="InterPro" id="IPR006059">
    <property type="entry name" value="SBP"/>
</dbReference>
<dbReference type="GO" id="GO:0042597">
    <property type="term" value="C:periplasmic space"/>
    <property type="evidence" value="ECO:0007669"/>
    <property type="project" value="UniProtKB-SubCell"/>
</dbReference>
<dbReference type="PROSITE" id="PS51318">
    <property type="entry name" value="TAT"/>
    <property type="match status" value="1"/>
</dbReference>
<feature type="signal peptide" evidence="5">
    <location>
        <begin position="1"/>
        <end position="37"/>
    </location>
</feature>
<dbReference type="InterPro" id="IPR006311">
    <property type="entry name" value="TAT_signal"/>
</dbReference>
<dbReference type="Gene3D" id="3.40.190.10">
    <property type="entry name" value="Periplasmic binding protein-like II"/>
    <property type="match status" value="2"/>
</dbReference>
<protein>
    <submittedName>
        <fullName evidence="6">Trehalose/maltose transport system substrate-binding protein</fullName>
    </submittedName>
</protein>
<proteinExistence type="inferred from homology"/>
<dbReference type="RefSeq" id="WP_425486097.1">
    <property type="nucleotide sequence ID" value="NZ_JACHXR010000011.1"/>
</dbReference>
<evidence type="ECO:0000313" key="7">
    <source>
        <dbReference type="Proteomes" id="UP000518892"/>
    </source>
</evidence>
<comment type="caution">
    <text evidence="6">The sequence shown here is derived from an EMBL/GenBank/DDBJ whole genome shotgun (WGS) entry which is preliminary data.</text>
</comment>
<dbReference type="SUPFAM" id="SSF53850">
    <property type="entry name" value="Periplasmic binding protein-like II"/>
    <property type="match status" value="1"/>
</dbReference>
<comment type="subcellular location">
    <subcellularLocation>
        <location evidence="1">Periplasm</location>
    </subcellularLocation>
</comment>
<evidence type="ECO:0000256" key="2">
    <source>
        <dbReference type="ARBA" id="ARBA00008520"/>
    </source>
</evidence>
<feature type="chain" id="PRO_5030762482" evidence="5">
    <location>
        <begin position="38"/>
        <end position="444"/>
    </location>
</feature>
<evidence type="ECO:0000313" key="6">
    <source>
        <dbReference type="EMBL" id="MBB3232297.1"/>
    </source>
</evidence>